<evidence type="ECO:0000313" key="2">
    <source>
        <dbReference type="Proteomes" id="UP000536720"/>
    </source>
</evidence>
<accession>A0A7Y5Z3K5</accession>
<sequence>MSAARKLSIDTVRKSTLDNEFEASIDQAPPVSFRANFARVNYPQLGDCLTITATLRDPVSHQIKSIKVIFTEDPIDNTPRRNTGMRIYYGDTAEVPPSEYSTYAPMTALDYNSQTLSISGTIDAHLEDGLEVPKSHDVVMNFSLVAEQDFRRA</sequence>
<organism evidence="1 2">
    <name type="scientific">Pseudomonas corrugata</name>
    <dbReference type="NCBI Taxonomy" id="47879"/>
    <lineage>
        <taxon>Bacteria</taxon>
        <taxon>Pseudomonadati</taxon>
        <taxon>Pseudomonadota</taxon>
        <taxon>Gammaproteobacteria</taxon>
        <taxon>Pseudomonadales</taxon>
        <taxon>Pseudomonadaceae</taxon>
        <taxon>Pseudomonas</taxon>
    </lineage>
</organism>
<protein>
    <submittedName>
        <fullName evidence="1">Uncharacterized protein</fullName>
    </submittedName>
</protein>
<dbReference type="RefSeq" id="WP_175362186.1">
    <property type="nucleotide sequence ID" value="NZ_JABFMR010000004.1"/>
</dbReference>
<name>A0A7Y5Z3K5_9PSED</name>
<evidence type="ECO:0000313" key="1">
    <source>
        <dbReference type="EMBL" id="NUT86373.1"/>
    </source>
</evidence>
<gene>
    <name evidence="1" type="ORF">HNO91_08070</name>
</gene>
<dbReference type="Proteomes" id="UP000536720">
    <property type="component" value="Unassembled WGS sequence"/>
</dbReference>
<proteinExistence type="predicted"/>
<comment type="caution">
    <text evidence="1">The sequence shown here is derived from an EMBL/GenBank/DDBJ whole genome shotgun (WGS) entry which is preliminary data.</text>
</comment>
<reference evidence="1 2" key="1">
    <citation type="journal article" date="2020" name="Front. Plant Sci.">
        <title>Isolation of Rhizosphere Bacteria That Improve Quality and Water Stress Tolerance in Greenhouse Ornamentals.</title>
        <authorList>
            <person name="Nordstedt N.P."/>
            <person name="Jones M.L."/>
        </authorList>
    </citation>
    <scope>NUCLEOTIDE SEQUENCE [LARGE SCALE GENOMIC DNA]</scope>
    <source>
        <strain evidence="1 2">C7D2</strain>
    </source>
</reference>
<dbReference type="EMBL" id="JABFMR010000004">
    <property type="protein sequence ID" value="NUT86373.1"/>
    <property type="molecule type" value="Genomic_DNA"/>
</dbReference>
<dbReference type="AlphaFoldDB" id="A0A7Y5Z3K5"/>